<feature type="region of interest" description="Disordered" evidence="1">
    <location>
        <begin position="118"/>
        <end position="180"/>
    </location>
</feature>
<evidence type="ECO:0000256" key="1">
    <source>
        <dbReference type="SAM" id="MobiDB-lite"/>
    </source>
</evidence>
<name>A0A2P5WWM4_GOSBA</name>
<gene>
    <name evidence="2" type="ORF">GOBAR_AA25177</name>
</gene>
<sequence length="273" mass="30589">MVGKVAKLDMNTDNRARGHFATMNIDPPEVPSESRNRAADGSEKTNEIYRPWMIVERKSRWKFRENAQNSLGNHEREIEGSRFRVLNNKDLTKENYEVDLPDSRRPRRKEVLIGNFHKDSGFQHNGQTDGNNNSLQLSKEPSKHLGLGFGPKSVAQFNPEVAGSCSRSPTAAGSQRKSHNEVDLYLEGRASTFRVESTFVVHNQNEILVEVGGLDSGKHSTVVFPENKNLNINSSDPSLKRSLGLSTVAFSGTGKGMRNRGRRITKKTKQNFP</sequence>
<feature type="compositionally biased region" description="Polar residues" evidence="1">
    <location>
        <begin position="165"/>
        <end position="175"/>
    </location>
</feature>
<evidence type="ECO:0000313" key="2">
    <source>
        <dbReference type="EMBL" id="PPR95493.1"/>
    </source>
</evidence>
<feature type="compositionally biased region" description="Basic and acidic residues" evidence="1">
    <location>
        <begin position="32"/>
        <end position="43"/>
    </location>
</feature>
<feature type="region of interest" description="Disordered" evidence="1">
    <location>
        <begin position="254"/>
        <end position="273"/>
    </location>
</feature>
<protein>
    <submittedName>
        <fullName evidence="2">Uncharacterized protein</fullName>
    </submittedName>
</protein>
<feature type="compositionally biased region" description="Polar residues" evidence="1">
    <location>
        <begin position="122"/>
        <end position="139"/>
    </location>
</feature>
<dbReference type="Proteomes" id="UP000239757">
    <property type="component" value="Unassembled WGS sequence"/>
</dbReference>
<accession>A0A2P5WWM4</accession>
<reference evidence="2 3" key="1">
    <citation type="submission" date="2015-01" db="EMBL/GenBank/DDBJ databases">
        <title>Genome of allotetraploid Gossypium barbadense reveals genomic plasticity and fiber elongation in cotton evolution.</title>
        <authorList>
            <person name="Chen X."/>
            <person name="Liu X."/>
            <person name="Zhao B."/>
            <person name="Zheng H."/>
            <person name="Hu Y."/>
            <person name="Lu G."/>
            <person name="Yang C."/>
            <person name="Chen J."/>
            <person name="Shan C."/>
            <person name="Zhang L."/>
            <person name="Zhou Y."/>
            <person name="Wang L."/>
            <person name="Guo W."/>
            <person name="Bai Y."/>
            <person name="Ruan J."/>
            <person name="Shangguan X."/>
            <person name="Mao Y."/>
            <person name="Jiang J."/>
            <person name="Zhu Y."/>
            <person name="Lei J."/>
            <person name="Kang H."/>
            <person name="Chen S."/>
            <person name="He X."/>
            <person name="Wang R."/>
            <person name="Wang Y."/>
            <person name="Chen J."/>
            <person name="Wang L."/>
            <person name="Yu S."/>
            <person name="Wang B."/>
            <person name="Wei J."/>
            <person name="Song S."/>
            <person name="Lu X."/>
            <person name="Gao Z."/>
            <person name="Gu W."/>
            <person name="Deng X."/>
            <person name="Ma D."/>
            <person name="Wang S."/>
            <person name="Liang W."/>
            <person name="Fang L."/>
            <person name="Cai C."/>
            <person name="Zhu X."/>
            <person name="Zhou B."/>
            <person name="Zhang Y."/>
            <person name="Chen Z."/>
            <person name="Xu S."/>
            <person name="Zhu R."/>
            <person name="Wang S."/>
            <person name="Zhang T."/>
            <person name="Zhao G."/>
        </authorList>
    </citation>
    <scope>NUCLEOTIDE SEQUENCE [LARGE SCALE GENOMIC DNA]</scope>
    <source>
        <strain evidence="3">cv. Xinhai21</strain>
        <tissue evidence="2">Leaf</tissue>
    </source>
</reference>
<evidence type="ECO:0000313" key="3">
    <source>
        <dbReference type="Proteomes" id="UP000239757"/>
    </source>
</evidence>
<feature type="region of interest" description="Disordered" evidence="1">
    <location>
        <begin position="19"/>
        <end position="43"/>
    </location>
</feature>
<dbReference type="EMBL" id="KZ666274">
    <property type="protein sequence ID" value="PPR95493.1"/>
    <property type="molecule type" value="Genomic_DNA"/>
</dbReference>
<organism evidence="2 3">
    <name type="scientific">Gossypium barbadense</name>
    <name type="common">Sea Island cotton</name>
    <name type="synonym">Hibiscus barbadensis</name>
    <dbReference type="NCBI Taxonomy" id="3634"/>
    <lineage>
        <taxon>Eukaryota</taxon>
        <taxon>Viridiplantae</taxon>
        <taxon>Streptophyta</taxon>
        <taxon>Embryophyta</taxon>
        <taxon>Tracheophyta</taxon>
        <taxon>Spermatophyta</taxon>
        <taxon>Magnoliopsida</taxon>
        <taxon>eudicotyledons</taxon>
        <taxon>Gunneridae</taxon>
        <taxon>Pentapetalae</taxon>
        <taxon>rosids</taxon>
        <taxon>malvids</taxon>
        <taxon>Malvales</taxon>
        <taxon>Malvaceae</taxon>
        <taxon>Malvoideae</taxon>
        <taxon>Gossypium</taxon>
    </lineage>
</organism>
<dbReference type="AlphaFoldDB" id="A0A2P5WWM4"/>
<feature type="compositionally biased region" description="Basic residues" evidence="1">
    <location>
        <begin position="257"/>
        <end position="273"/>
    </location>
</feature>
<proteinExistence type="predicted"/>